<dbReference type="GO" id="GO:0003700">
    <property type="term" value="F:DNA-binding transcription factor activity"/>
    <property type="evidence" value="ECO:0007669"/>
    <property type="project" value="InterPro"/>
</dbReference>
<evidence type="ECO:0000313" key="5">
    <source>
        <dbReference type="EMBL" id="SMQ76609.1"/>
    </source>
</evidence>
<keyword evidence="6" id="KW-1185">Reference proteome</keyword>
<protein>
    <submittedName>
        <fullName evidence="5">Transcriptional regulator, GntR family</fullName>
    </submittedName>
</protein>
<dbReference type="GO" id="GO:0003677">
    <property type="term" value="F:DNA binding"/>
    <property type="evidence" value="ECO:0007669"/>
    <property type="project" value="UniProtKB-KW"/>
</dbReference>
<dbReference type="Proteomes" id="UP000194469">
    <property type="component" value="Unassembled WGS sequence"/>
</dbReference>
<keyword evidence="3" id="KW-0804">Transcription</keyword>
<dbReference type="EMBL" id="FXWL01000002">
    <property type="protein sequence ID" value="SMQ76609.1"/>
    <property type="molecule type" value="Genomic_DNA"/>
</dbReference>
<keyword evidence="2" id="KW-0238">DNA-binding</keyword>
<evidence type="ECO:0000259" key="4">
    <source>
        <dbReference type="PROSITE" id="PS50949"/>
    </source>
</evidence>
<proteinExistence type="predicted"/>
<dbReference type="Gene3D" id="1.10.10.10">
    <property type="entry name" value="Winged helix-like DNA-binding domain superfamily/Winged helix DNA-binding domain"/>
    <property type="match status" value="1"/>
</dbReference>
<dbReference type="InterPro" id="IPR036390">
    <property type="entry name" value="WH_DNA-bd_sf"/>
</dbReference>
<dbReference type="SMART" id="SM00345">
    <property type="entry name" value="HTH_GNTR"/>
    <property type="match status" value="1"/>
</dbReference>
<feature type="domain" description="HTH gntR-type" evidence="4">
    <location>
        <begin position="4"/>
        <end position="71"/>
    </location>
</feature>
<dbReference type="PROSITE" id="PS50949">
    <property type="entry name" value="HTH_GNTR"/>
    <property type="match status" value="1"/>
</dbReference>
<evidence type="ECO:0000313" key="6">
    <source>
        <dbReference type="Proteomes" id="UP000194469"/>
    </source>
</evidence>
<dbReference type="InterPro" id="IPR036388">
    <property type="entry name" value="WH-like_DNA-bd_sf"/>
</dbReference>
<dbReference type="InterPro" id="IPR000524">
    <property type="entry name" value="Tscrpt_reg_HTH_GntR"/>
</dbReference>
<reference evidence="6" key="1">
    <citation type="submission" date="2017-04" db="EMBL/GenBank/DDBJ databases">
        <authorList>
            <person name="Varghese N."/>
            <person name="Submissions S."/>
        </authorList>
    </citation>
    <scope>NUCLEOTIDE SEQUENCE [LARGE SCALE GENOMIC DNA]</scope>
    <source>
        <strain evidence="6">UI2</strain>
    </source>
</reference>
<dbReference type="GeneID" id="303001695"/>
<dbReference type="SUPFAM" id="SSF46785">
    <property type="entry name" value="Winged helix' DNA-binding domain"/>
    <property type="match status" value="1"/>
</dbReference>
<accession>A0A1Y6FPD7</accession>
<dbReference type="Pfam" id="PF00392">
    <property type="entry name" value="GntR"/>
    <property type="match status" value="1"/>
</dbReference>
<evidence type="ECO:0000256" key="1">
    <source>
        <dbReference type="ARBA" id="ARBA00023015"/>
    </source>
</evidence>
<keyword evidence="1" id="KW-0805">Transcription regulation</keyword>
<sequence length="207" mass="23488">MSPGATMERVYRELKARIMNGAFAPGERLDPSVLARDLGASATPVRDALHRLSGERIIDSWHQEGFRQPILTEADLHDLYHWAASLLTIALQSQSPDPRLPDIPIGDQRHSDYAGEVARLFRAMAWLSENRELRFALANMVERSHVFRGAELRIDPGCRAAIAAIDEDLRFRRWSALRAKVTRFHHRRIALAGRVVAEMRPREQPLG</sequence>
<dbReference type="RefSeq" id="WP_165760644.1">
    <property type="nucleotide sequence ID" value="NZ_FXWL01000002.1"/>
</dbReference>
<organism evidence="5 6">
    <name type="scientific">Sphingopyxis terrae subsp. ummariensis</name>
    <dbReference type="NCBI Taxonomy" id="429001"/>
    <lineage>
        <taxon>Bacteria</taxon>
        <taxon>Pseudomonadati</taxon>
        <taxon>Pseudomonadota</taxon>
        <taxon>Alphaproteobacteria</taxon>
        <taxon>Sphingomonadales</taxon>
        <taxon>Sphingomonadaceae</taxon>
        <taxon>Sphingopyxis</taxon>
    </lineage>
</organism>
<dbReference type="PANTHER" id="PTHR43537:SF5">
    <property type="entry name" value="UXU OPERON TRANSCRIPTIONAL REGULATOR"/>
    <property type="match status" value="1"/>
</dbReference>
<name>A0A1Y6FPD7_9SPHN</name>
<evidence type="ECO:0000256" key="2">
    <source>
        <dbReference type="ARBA" id="ARBA00023125"/>
    </source>
</evidence>
<gene>
    <name evidence="5" type="ORF">SAMN06295984_2047</name>
</gene>
<dbReference type="PANTHER" id="PTHR43537">
    <property type="entry name" value="TRANSCRIPTIONAL REGULATOR, GNTR FAMILY"/>
    <property type="match status" value="1"/>
</dbReference>
<evidence type="ECO:0000256" key="3">
    <source>
        <dbReference type="ARBA" id="ARBA00023163"/>
    </source>
</evidence>
<dbReference type="AlphaFoldDB" id="A0A1Y6FPD7"/>